<evidence type="ECO:0000256" key="1">
    <source>
        <dbReference type="SAM" id="MobiDB-lite"/>
    </source>
</evidence>
<evidence type="ECO:0000313" key="3">
    <source>
        <dbReference type="EMBL" id="KAK8243610.1"/>
    </source>
</evidence>
<sequence length="215" mass="23562">MSIDAKPNSTPTRSPLPPLRKSTWSTEAIVSIVGVVLVVLVPLCAFILKQVFSRMTARSSYNRIDVEFQNVGHLCIHQRHQSNVETDDTRGTTSIDASSWQFNERQNRSSPVHECANRGRVSETPSGSGVFDQVSIQITADHPAIDNLGVPSSDPSHSLDGIQPMAVIDGAARTPLEDHPMGAYSQQRNPFLSQTLVHLVLRQIFRNSTGLALPD</sequence>
<keyword evidence="2" id="KW-1133">Transmembrane helix</keyword>
<keyword evidence="4" id="KW-1185">Reference proteome</keyword>
<reference evidence="3 4" key="1">
    <citation type="submission" date="2024-04" db="EMBL/GenBank/DDBJ databases">
        <title>Phyllosticta paracitricarpa is synonymous to the EU quarantine fungus P. citricarpa based on phylogenomic analyses.</title>
        <authorList>
            <consortium name="Lawrence Berkeley National Laboratory"/>
            <person name="Van Ingen-Buijs V.A."/>
            <person name="Van Westerhoven A.C."/>
            <person name="Haridas S."/>
            <person name="Skiadas P."/>
            <person name="Martin F."/>
            <person name="Groenewald J.Z."/>
            <person name="Crous P.W."/>
            <person name="Seidl M.F."/>
        </authorList>
    </citation>
    <scope>NUCLEOTIDE SEQUENCE [LARGE SCALE GENOMIC DNA]</scope>
    <source>
        <strain evidence="3 4">CBS 123374</strain>
    </source>
</reference>
<organism evidence="3 4">
    <name type="scientific">Phyllosticta capitalensis</name>
    <dbReference type="NCBI Taxonomy" id="121624"/>
    <lineage>
        <taxon>Eukaryota</taxon>
        <taxon>Fungi</taxon>
        <taxon>Dikarya</taxon>
        <taxon>Ascomycota</taxon>
        <taxon>Pezizomycotina</taxon>
        <taxon>Dothideomycetes</taxon>
        <taxon>Dothideomycetes incertae sedis</taxon>
        <taxon>Botryosphaeriales</taxon>
        <taxon>Phyllostictaceae</taxon>
        <taxon>Phyllosticta</taxon>
    </lineage>
</organism>
<proteinExistence type="predicted"/>
<dbReference type="EMBL" id="JBBWRZ010000002">
    <property type="protein sequence ID" value="KAK8243610.1"/>
    <property type="molecule type" value="Genomic_DNA"/>
</dbReference>
<feature type="region of interest" description="Disordered" evidence="1">
    <location>
        <begin position="106"/>
        <end position="128"/>
    </location>
</feature>
<dbReference type="Proteomes" id="UP001492380">
    <property type="component" value="Unassembled WGS sequence"/>
</dbReference>
<name>A0ABR1YYP1_9PEZI</name>
<feature type="region of interest" description="Disordered" evidence="1">
    <location>
        <begin position="1"/>
        <end position="20"/>
    </location>
</feature>
<protein>
    <submittedName>
        <fullName evidence="3">Uncharacterized protein</fullName>
    </submittedName>
</protein>
<evidence type="ECO:0000313" key="4">
    <source>
        <dbReference type="Proteomes" id="UP001492380"/>
    </source>
</evidence>
<accession>A0ABR1YYP1</accession>
<gene>
    <name evidence="3" type="ORF">HDK90DRAFT_462534</name>
</gene>
<keyword evidence="2" id="KW-0472">Membrane</keyword>
<comment type="caution">
    <text evidence="3">The sequence shown here is derived from an EMBL/GenBank/DDBJ whole genome shotgun (WGS) entry which is preliminary data.</text>
</comment>
<keyword evidence="2" id="KW-0812">Transmembrane</keyword>
<feature type="transmembrane region" description="Helical" evidence="2">
    <location>
        <begin position="28"/>
        <end position="48"/>
    </location>
</feature>
<evidence type="ECO:0000256" key="2">
    <source>
        <dbReference type="SAM" id="Phobius"/>
    </source>
</evidence>